<dbReference type="InterPro" id="IPR001509">
    <property type="entry name" value="Epimerase_deHydtase"/>
</dbReference>
<dbReference type="InterPro" id="IPR036291">
    <property type="entry name" value="NAD(P)-bd_dom_sf"/>
</dbReference>
<keyword evidence="1" id="KW-0560">Oxidoreductase</keyword>
<dbReference type="SUPFAM" id="SSF51735">
    <property type="entry name" value="NAD(P)-binding Rossmann-fold domains"/>
    <property type="match status" value="1"/>
</dbReference>
<evidence type="ECO:0000313" key="5">
    <source>
        <dbReference type="Proteomes" id="UP001150942"/>
    </source>
</evidence>
<dbReference type="GO" id="GO:0016616">
    <property type="term" value="F:oxidoreductase activity, acting on the CH-OH group of donors, NAD or NADP as acceptor"/>
    <property type="evidence" value="ECO:0007669"/>
    <property type="project" value="TreeGrafter"/>
</dbReference>
<dbReference type="PANTHER" id="PTHR10366:SF812">
    <property type="entry name" value="VPS9 DOMAIN-CONTAINING PROTEIN"/>
    <property type="match status" value="1"/>
</dbReference>
<dbReference type="OrthoDB" id="2735536at2759"/>
<protein>
    <submittedName>
        <fullName evidence="4">NAD-dependent epimerase/dehydratase</fullName>
    </submittedName>
</protein>
<comment type="caution">
    <text evidence="4">The sequence shown here is derived from an EMBL/GenBank/DDBJ whole genome shotgun (WGS) entry which is preliminary data.</text>
</comment>
<feature type="domain" description="NAD-dependent epimerase/dehydratase" evidence="3">
    <location>
        <begin position="4"/>
        <end position="40"/>
    </location>
</feature>
<evidence type="ECO:0000256" key="1">
    <source>
        <dbReference type="ARBA" id="ARBA00023002"/>
    </source>
</evidence>
<dbReference type="EMBL" id="JAPQKQ010000005">
    <property type="protein sequence ID" value="KAJ5197686.1"/>
    <property type="molecule type" value="Genomic_DNA"/>
</dbReference>
<dbReference type="AlphaFoldDB" id="A0A9W9JNQ3"/>
<evidence type="ECO:0000259" key="3">
    <source>
        <dbReference type="Pfam" id="PF01370"/>
    </source>
</evidence>
<comment type="similarity">
    <text evidence="2">Belongs to the NAD(P)-dependent epimerase/dehydratase family. Dihydroflavonol-4-reductase subfamily.</text>
</comment>
<organism evidence="4 5">
    <name type="scientific">Penicillium cf. viridicatum</name>
    <dbReference type="NCBI Taxonomy" id="2972119"/>
    <lineage>
        <taxon>Eukaryota</taxon>
        <taxon>Fungi</taxon>
        <taxon>Dikarya</taxon>
        <taxon>Ascomycota</taxon>
        <taxon>Pezizomycotina</taxon>
        <taxon>Eurotiomycetes</taxon>
        <taxon>Eurotiomycetidae</taxon>
        <taxon>Eurotiales</taxon>
        <taxon>Aspergillaceae</taxon>
        <taxon>Penicillium</taxon>
    </lineage>
</organism>
<name>A0A9W9JNQ3_9EURO</name>
<dbReference type="Pfam" id="PF01370">
    <property type="entry name" value="Epimerase"/>
    <property type="match status" value="1"/>
</dbReference>
<proteinExistence type="inferred from homology"/>
<sequence length="295" mass="31917">MSLVLITGATGFIGSQVVLQTLEAGHNVHLVVRRPEQADKLRRIFSKYDEKLSFAVLPDITAPGGFDEGTVSVLESAVKVPSIRKVVITASILSIIPLTPPADGAVVKEDNDFDFTFDAESPAALSPIGQYHASKIAAHKAVVDFVATNNPSFDVVTIHPVLVFGRSLIQETAEELSGSNGLLFQTLMSETPLGKQFLGVHVSDVASAHVSALTRSCTSIKGVQPYLVSSKARPWHEVHDFVKNRYPGLAIKLPPLDTLGYDVDTTRAHQELGIEFRGMEVQVADLLDQQLELRG</sequence>
<dbReference type="PANTHER" id="PTHR10366">
    <property type="entry name" value="NAD DEPENDENT EPIMERASE/DEHYDRATASE"/>
    <property type="match status" value="1"/>
</dbReference>
<dbReference type="Proteomes" id="UP001150942">
    <property type="component" value="Unassembled WGS sequence"/>
</dbReference>
<accession>A0A9W9JNQ3</accession>
<evidence type="ECO:0000256" key="2">
    <source>
        <dbReference type="ARBA" id="ARBA00023445"/>
    </source>
</evidence>
<keyword evidence="5" id="KW-1185">Reference proteome</keyword>
<reference evidence="4" key="1">
    <citation type="submission" date="2022-11" db="EMBL/GenBank/DDBJ databases">
        <authorList>
            <person name="Petersen C."/>
        </authorList>
    </citation>
    <scope>NUCLEOTIDE SEQUENCE</scope>
    <source>
        <strain evidence="4">IBT 20477</strain>
    </source>
</reference>
<evidence type="ECO:0000313" key="4">
    <source>
        <dbReference type="EMBL" id="KAJ5197686.1"/>
    </source>
</evidence>
<dbReference type="Gene3D" id="3.40.50.720">
    <property type="entry name" value="NAD(P)-binding Rossmann-like Domain"/>
    <property type="match status" value="2"/>
</dbReference>
<dbReference type="InterPro" id="IPR050425">
    <property type="entry name" value="NAD(P)_dehydrat-like"/>
</dbReference>
<reference evidence="4" key="2">
    <citation type="journal article" date="2023" name="IMA Fungus">
        <title>Comparative genomic study of the Penicillium genus elucidates a diverse pangenome and 15 lateral gene transfer events.</title>
        <authorList>
            <person name="Petersen C."/>
            <person name="Sorensen T."/>
            <person name="Nielsen M.R."/>
            <person name="Sondergaard T.E."/>
            <person name="Sorensen J.L."/>
            <person name="Fitzpatrick D.A."/>
            <person name="Frisvad J.C."/>
            <person name="Nielsen K.L."/>
        </authorList>
    </citation>
    <scope>NUCLEOTIDE SEQUENCE</scope>
    <source>
        <strain evidence="4">IBT 20477</strain>
    </source>
</reference>
<gene>
    <name evidence="4" type="ORF">N7449_008165</name>
</gene>